<reference evidence="1 2" key="2">
    <citation type="journal article" date="2022" name="Mol. Ecol. Resour.">
        <title>The genomes of chicory, endive, great burdock and yacon provide insights into Asteraceae paleo-polyploidization history and plant inulin production.</title>
        <authorList>
            <person name="Fan W."/>
            <person name="Wang S."/>
            <person name="Wang H."/>
            <person name="Wang A."/>
            <person name="Jiang F."/>
            <person name="Liu H."/>
            <person name="Zhao H."/>
            <person name="Xu D."/>
            <person name="Zhang Y."/>
        </authorList>
    </citation>
    <scope>NUCLEOTIDE SEQUENCE [LARGE SCALE GENOMIC DNA]</scope>
    <source>
        <strain evidence="2">cv. Yunnan</strain>
        <tissue evidence="1">Leaves</tissue>
    </source>
</reference>
<protein>
    <submittedName>
        <fullName evidence="1">Uncharacterized protein</fullName>
    </submittedName>
</protein>
<name>A0ACB9IE63_9ASTR</name>
<dbReference type="Proteomes" id="UP001056120">
    <property type="component" value="Linkage Group LG08"/>
</dbReference>
<comment type="caution">
    <text evidence="1">The sequence shown here is derived from an EMBL/GenBank/DDBJ whole genome shotgun (WGS) entry which is preliminary data.</text>
</comment>
<accession>A0ACB9IE63</accession>
<organism evidence="1 2">
    <name type="scientific">Smallanthus sonchifolius</name>
    <dbReference type="NCBI Taxonomy" id="185202"/>
    <lineage>
        <taxon>Eukaryota</taxon>
        <taxon>Viridiplantae</taxon>
        <taxon>Streptophyta</taxon>
        <taxon>Embryophyta</taxon>
        <taxon>Tracheophyta</taxon>
        <taxon>Spermatophyta</taxon>
        <taxon>Magnoliopsida</taxon>
        <taxon>eudicotyledons</taxon>
        <taxon>Gunneridae</taxon>
        <taxon>Pentapetalae</taxon>
        <taxon>asterids</taxon>
        <taxon>campanulids</taxon>
        <taxon>Asterales</taxon>
        <taxon>Asteraceae</taxon>
        <taxon>Asteroideae</taxon>
        <taxon>Heliantheae alliance</taxon>
        <taxon>Millerieae</taxon>
        <taxon>Smallanthus</taxon>
    </lineage>
</organism>
<reference evidence="2" key="1">
    <citation type="journal article" date="2022" name="Mol. Ecol. Resour.">
        <title>The genomes of chicory, endive, great burdock and yacon provide insights into Asteraceae palaeo-polyploidization history and plant inulin production.</title>
        <authorList>
            <person name="Fan W."/>
            <person name="Wang S."/>
            <person name="Wang H."/>
            <person name="Wang A."/>
            <person name="Jiang F."/>
            <person name="Liu H."/>
            <person name="Zhao H."/>
            <person name="Xu D."/>
            <person name="Zhang Y."/>
        </authorList>
    </citation>
    <scope>NUCLEOTIDE SEQUENCE [LARGE SCALE GENOMIC DNA]</scope>
    <source>
        <strain evidence="2">cv. Yunnan</strain>
    </source>
</reference>
<sequence>MAKLSPRNDLYLLFGRGMLGKLERRTPMVVIILCVTDSTHATWFIVVTYKFGHSNIRHDFLSISISISIGCVVNIWCRRPTTHQIDPPQSTTCK</sequence>
<keyword evidence="2" id="KW-1185">Reference proteome</keyword>
<gene>
    <name evidence="1" type="ORF">L1987_21968</name>
</gene>
<dbReference type="EMBL" id="CM042025">
    <property type="protein sequence ID" value="KAI3806076.1"/>
    <property type="molecule type" value="Genomic_DNA"/>
</dbReference>
<proteinExistence type="predicted"/>
<evidence type="ECO:0000313" key="1">
    <source>
        <dbReference type="EMBL" id="KAI3806076.1"/>
    </source>
</evidence>
<evidence type="ECO:0000313" key="2">
    <source>
        <dbReference type="Proteomes" id="UP001056120"/>
    </source>
</evidence>